<evidence type="ECO:0000256" key="2">
    <source>
        <dbReference type="ARBA" id="ARBA00008889"/>
    </source>
</evidence>
<keyword evidence="4 6" id="KW-0963">Cytoplasm</keyword>
<dbReference type="GO" id="GO:0006364">
    <property type="term" value="P:rRNA processing"/>
    <property type="evidence" value="ECO:0007669"/>
    <property type="project" value="TreeGrafter"/>
</dbReference>
<proteinExistence type="inferred from homology"/>
<dbReference type="FunFam" id="3.30.70.1730:FF:000005">
    <property type="entry name" value="Ribosome assembly factor mrt4"/>
    <property type="match status" value="1"/>
</dbReference>
<dbReference type="AlphaFoldDB" id="A0AAJ0FN99"/>
<keyword evidence="9" id="KW-1185">Reference proteome</keyword>
<dbReference type="InterPro" id="IPR051742">
    <property type="entry name" value="Ribosome_Assembly_uL10"/>
</dbReference>
<keyword evidence="6" id="KW-0690">Ribosome biogenesis</keyword>
<evidence type="ECO:0000313" key="8">
    <source>
        <dbReference type="EMBL" id="KAK1769078.1"/>
    </source>
</evidence>
<evidence type="ECO:0000256" key="1">
    <source>
        <dbReference type="ARBA" id="ARBA00004046"/>
    </source>
</evidence>
<name>A0AAJ0FN99_9PEZI</name>
<dbReference type="GO" id="GO:0005737">
    <property type="term" value="C:cytoplasm"/>
    <property type="evidence" value="ECO:0007669"/>
    <property type="project" value="UniProtKB-SubCell"/>
</dbReference>
<comment type="subcellular location">
    <subcellularLocation>
        <location evidence="6">Cytoplasm</location>
    </subcellularLocation>
    <subcellularLocation>
        <location evidence="6">Nucleus</location>
        <location evidence="6">Nucleolus</location>
    </subcellularLocation>
</comment>
<dbReference type="GO" id="GO:0005730">
    <property type="term" value="C:nucleolus"/>
    <property type="evidence" value="ECO:0007669"/>
    <property type="project" value="UniProtKB-SubCell"/>
</dbReference>
<dbReference type="RefSeq" id="XP_060285291.1">
    <property type="nucleotide sequence ID" value="XM_060424448.1"/>
</dbReference>
<evidence type="ECO:0000256" key="5">
    <source>
        <dbReference type="ARBA" id="ARBA00023242"/>
    </source>
</evidence>
<evidence type="ECO:0000256" key="4">
    <source>
        <dbReference type="ARBA" id="ARBA00022490"/>
    </source>
</evidence>
<dbReference type="CDD" id="cd05796">
    <property type="entry name" value="Ribosomal_P0_like"/>
    <property type="match status" value="1"/>
</dbReference>
<accession>A0AAJ0FN99</accession>
<dbReference type="Gene3D" id="3.30.70.1730">
    <property type="match status" value="1"/>
</dbReference>
<dbReference type="FunFam" id="3.90.105.20:FF:000003">
    <property type="entry name" value="Ribosome assembly factor mrt4"/>
    <property type="match status" value="1"/>
</dbReference>
<dbReference type="GO" id="GO:0003723">
    <property type="term" value="F:RNA binding"/>
    <property type="evidence" value="ECO:0007669"/>
    <property type="project" value="TreeGrafter"/>
</dbReference>
<dbReference type="GO" id="GO:0000027">
    <property type="term" value="P:ribosomal large subunit assembly"/>
    <property type="evidence" value="ECO:0007669"/>
    <property type="project" value="InterPro"/>
</dbReference>
<dbReference type="Pfam" id="PF17777">
    <property type="entry name" value="RL10P_insert"/>
    <property type="match status" value="1"/>
</dbReference>
<comment type="subunit">
    <text evidence="3 6">Associates with the pre-60S ribosomal particle.</text>
</comment>
<dbReference type="GeneID" id="85307635"/>
<evidence type="ECO:0000313" key="9">
    <source>
        <dbReference type="Proteomes" id="UP001244011"/>
    </source>
</evidence>
<dbReference type="Proteomes" id="UP001244011">
    <property type="component" value="Unassembled WGS sequence"/>
</dbReference>
<dbReference type="EMBL" id="MU839003">
    <property type="protein sequence ID" value="KAK1769078.1"/>
    <property type="molecule type" value="Genomic_DNA"/>
</dbReference>
<dbReference type="InterPro" id="IPR043141">
    <property type="entry name" value="Ribosomal_uL10-like_sf"/>
</dbReference>
<dbReference type="SUPFAM" id="SSF160369">
    <property type="entry name" value="Ribosomal protein L10-like"/>
    <property type="match status" value="1"/>
</dbReference>
<dbReference type="PANTHER" id="PTHR45841">
    <property type="entry name" value="MRNA TURNOVER PROTEIN 4 MRTO4"/>
    <property type="match status" value="1"/>
</dbReference>
<comment type="similarity">
    <text evidence="2 6">Belongs to the universal ribosomal protein uL10 family.</text>
</comment>
<evidence type="ECO:0000256" key="3">
    <source>
        <dbReference type="ARBA" id="ARBA00011117"/>
    </source>
</evidence>
<dbReference type="PANTHER" id="PTHR45841:SF1">
    <property type="entry name" value="MRNA TURNOVER PROTEIN 4 HOMOLOG"/>
    <property type="match status" value="1"/>
</dbReference>
<dbReference type="Gene3D" id="3.90.105.20">
    <property type="match status" value="1"/>
</dbReference>
<protein>
    <recommendedName>
        <fullName evidence="6">Ribosome assembly factor mrt4</fullName>
    </recommendedName>
</protein>
<dbReference type="InterPro" id="IPR033867">
    <property type="entry name" value="Mrt4"/>
</dbReference>
<gene>
    <name evidence="8" type="ORF">QBC33DRAFT_447947</name>
</gene>
<evidence type="ECO:0000256" key="6">
    <source>
        <dbReference type="RuleBase" id="RU364039"/>
    </source>
</evidence>
<evidence type="ECO:0000259" key="7">
    <source>
        <dbReference type="Pfam" id="PF17777"/>
    </source>
</evidence>
<dbReference type="InterPro" id="IPR043164">
    <property type="entry name" value="Ribosomal_uL10-like_insert_sf"/>
</dbReference>
<feature type="domain" description="Large ribosomal subunit protein uL10-like insertion" evidence="7">
    <location>
        <begin position="125"/>
        <end position="219"/>
    </location>
</feature>
<sequence>MPKSKRAKVFHLTQVTKKTREQKEKLFENIRECIPKYERCFVFSVDNMRNNYLKEVRHELSDCRIFFGKTKLTARALGTTPDNAQADGINRLTRHLSGSVGLIFTDRAPGSIVTYFGSLSPVDFARAGATAPRTFVIPAGVVYSTGGAVPADDDVPVSHSLEPELRRLGMPTRLVRGRVILGSEDPDAEGDLQRDGYTVCREGQVLDSRQTRLLKLFGVCMSEFHVRLLAYWTASTGEVTELDVGGDGMEGVENVDEDEASDE</sequence>
<dbReference type="Pfam" id="PF00466">
    <property type="entry name" value="Ribosomal_L10"/>
    <property type="match status" value="1"/>
</dbReference>
<keyword evidence="5 6" id="KW-0539">Nucleus</keyword>
<dbReference type="InterPro" id="IPR040637">
    <property type="entry name" value="Ribosomal_uL10-like_insert"/>
</dbReference>
<comment type="caution">
    <text evidence="8">The sequence shown here is derived from an EMBL/GenBank/DDBJ whole genome shotgun (WGS) entry which is preliminary data.</text>
</comment>
<dbReference type="GO" id="GO:0030687">
    <property type="term" value="C:preribosome, large subunit precursor"/>
    <property type="evidence" value="ECO:0007669"/>
    <property type="project" value="TreeGrafter"/>
</dbReference>
<dbReference type="GO" id="GO:0000956">
    <property type="term" value="P:nuclear-transcribed mRNA catabolic process"/>
    <property type="evidence" value="ECO:0007669"/>
    <property type="project" value="TreeGrafter"/>
</dbReference>
<organism evidence="8 9">
    <name type="scientific">Phialemonium atrogriseum</name>
    <dbReference type="NCBI Taxonomy" id="1093897"/>
    <lineage>
        <taxon>Eukaryota</taxon>
        <taxon>Fungi</taxon>
        <taxon>Dikarya</taxon>
        <taxon>Ascomycota</taxon>
        <taxon>Pezizomycotina</taxon>
        <taxon>Sordariomycetes</taxon>
        <taxon>Sordariomycetidae</taxon>
        <taxon>Cephalothecales</taxon>
        <taxon>Cephalothecaceae</taxon>
        <taxon>Phialemonium</taxon>
    </lineage>
</organism>
<comment type="function">
    <text evidence="1 6">Component of the ribosome assembly machinery. Nuclear paralog of the ribosomal protein P0, it binds pre-60S subunits at an early stage of assembly in the nucleolus, and is replaced by P0 in cytoplasmic pre-60S subunits and mature 80S ribosomes.</text>
</comment>
<dbReference type="InterPro" id="IPR001790">
    <property type="entry name" value="Ribosomal_uL10"/>
</dbReference>
<reference evidence="8" key="1">
    <citation type="submission" date="2023-06" db="EMBL/GenBank/DDBJ databases">
        <title>Genome-scale phylogeny and comparative genomics of the fungal order Sordariales.</title>
        <authorList>
            <consortium name="Lawrence Berkeley National Laboratory"/>
            <person name="Hensen N."/>
            <person name="Bonometti L."/>
            <person name="Westerberg I."/>
            <person name="Brannstrom I.O."/>
            <person name="Guillou S."/>
            <person name="Cros-Aarteil S."/>
            <person name="Calhoun S."/>
            <person name="Haridas S."/>
            <person name="Kuo A."/>
            <person name="Mondo S."/>
            <person name="Pangilinan J."/>
            <person name="Riley R."/>
            <person name="Labutti K."/>
            <person name="Andreopoulos B."/>
            <person name="Lipzen A."/>
            <person name="Chen C."/>
            <person name="Yanf M."/>
            <person name="Daum C."/>
            <person name="Ng V."/>
            <person name="Clum A."/>
            <person name="Steindorff A."/>
            <person name="Ohm R."/>
            <person name="Martin F."/>
            <person name="Silar P."/>
            <person name="Natvig D."/>
            <person name="Lalanne C."/>
            <person name="Gautier V."/>
            <person name="Ament-Velasquez S.L."/>
            <person name="Kruys A."/>
            <person name="Hutchinson M.I."/>
            <person name="Powell A.J."/>
            <person name="Barry K."/>
            <person name="Miller A.N."/>
            <person name="Grigoriev I.V."/>
            <person name="Debuchy R."/>
            <person name="Gladieux P."/>
            <person name="Thoren M.H."/>
            <person name="Johannesson H."/>
        </authorList>
    </citation>
    <scope>NUCLEOTIDE SEQUENCE</scope>
    <source>
        <strain evidence="8">8032-3</strain>
    </source>
</reference>